<dbReference type="InterPro" id="IPR036737">
    <property type="entry name" value="OmpA-like_sf"/>
</dbReference>
<accession>A0ABV8UQ71</accession>
<reference evidence="5" key="1">
    <citation type="journal article" date="2019" name="Int. J. Syst. Evol. Microbiol.">
        <title>The Global Catalogue of Microorganisms (GCM) 10K type strain sequencing project: providing services to taxonomists for standard genome sequencing and annotation.</title>
        <authorList>
            <consortium name="The Broad Institute Genomics Platform"/>
            <consortium name="The Broad Institute Genome Sequencing Center for Infectious Disease"/>
            <person name="Wu L."/>
            <person name="Ma J."/>
        </authorList>
    </citation>
    <scope>NUCLEOTIDE SEQUENCE [LARGE SCALE GENOMIC DNA]</scope>
    <source>
        <strain evidence="5">CECT 8472</strain>
    </source>
</reference>
<evidence type="ECO:0000256" key="1">
    <source>
        <dbReference type="PROSITE-ProRule" id="PRU00473"/>
    </source>
</evidence>
<feature type="domain" description="OmpA-like" evidence="3">
    <location>
        <begin position="359"/>
        <end position="471"/>
    </location>
</feature>
<dbReference type="InterPro" id="IPR006665">
    <property type="entry name" value="OmpA-like"/>
</dbReference>
<feature type="region of interest" description="Disordered" evidence="2">
    <location>
        <begin position="64"/>
        <end position="384"/>
    </location>
</feature>
<proteinExistence type="predicted"/>
<comment type="caution">
    <text evidence="4">The sequence shown here is derived from an EMBL/GenBank/DDBJ whole genome shotgun (WGS) entry which is preliminary data.</text>
</comment>
<dbReference type="PROSITE" id="PS51123">
    <property type="entry name" value="OMPA_2"/>
    <property type="match status" value="1"/>
</dbReference>
<dbReference type="RefSeq" id="WP_382423736.1">
    <property type="nucleotide sequence ID" value="NZ_JBHSCW010000012.1"/>
</dbReference>
<evidence type="ECO:0000313" key="4">
    <source>
        <dbReference type="EMBL" id="MFC4353360.1"/>
    </source>
</evidence>
<organism evidence="4 5">
    <name type="scientific">Fodinicurvata halophila</name>
    <dbReference type="NCBI Taxonomy" id="1419723"/>
    <lineage>
        <taxon>Bacteria</taxon>
        <taxon>Pseudomonadati</taxon>
        <taxon>Pseudomonadota</taxon>
        <taxon>Alphaproteobacteria</taxon>
        <taxon>Rhodospirillales</taxon>
        <taxon>Rhodovibrionaceae</taxon>
        <taxon>Fodinicurvata</taxon>
    </lineage>
</organism>
<feature type="compositionally biased region" description="Low complexity" evidence="2">
    <location>
        <begin position="305"/>
        <end position="328"/>
    </location>
</feature>
<protein>
    <submittedName>
        <fullName evidence="4">OmpA family protein</fullName>
    </submittedName>
</protein>
<feature type="compositionally biased region" description="Polar residues" evidence="2">
    <location>
        <begin position="64"/>
        <end position="84"/>
    </location>
</feature>
<sequence length="471" mass="49911">MRRSNIVSLSRRGTSHRDTALPKMALLAAMGLIVMICASETALAQSGSGNAAITINRDVIESLGDSTTNTQGTNARARQQTTPWGTPLPGSPFARLPAREYSDSSSVAGEQGLAFPPQDMPRSTLMLGDGKDEQPASPTRTSRSSADRQSDATSGLRTPRQTERSRAPAEPARGKPRSVIGDEEPEQPEAIATRSETDPAPQPRESTAQREAPEEDSPVMASESDQEDAQASAEPEREIDQPETAASSEPSRTEESEVASTDSATTEPAQAQESEDTESGTTTTEPTASASSEAEQPAETDTSESESGTSSASNAEEAEETSVAASQSPEDQQEASDTEREADTDTQSEETQQAALPDQAESEGIAETTLTFSSESADLSNEAQQQLRELAAQLSQKPSARIQLLAYAQGSDDDASQARRLSLSRALAVRAYLLDHGIRSTRIDVRALGHDAPGSGPIDRVDIVPEDPEES</sequence>
<name>A0ABV8UQ71_9PROT</name>
<dbReference type="Pfam" id="PF00691">
    <property type="entry name" value="OmpA"/>
    <property type="match status" value="1"/>
</dbReference>
<feature type="region of interest" description="Disordered" evidence="2">
    <location>
        <begin position="449"/>
        <end position="471"/>
    </location>
</feature>
<dbReference type="CDD" id="cd07185">
    <property type="entry name" value="OmpA_C-like"/>
    <property type="match status" value="1"/>
</dbReference>
<evidence type="ECO:0000313" key="5">
    <source>
        <dbReference type="Proteomes" id="UP001595799"/>
    </source>
</evidence>
<evidence type="ECO:0000259" key="3">
    <source>
        <dbReference type="PROSITE" id="PS51123"/>
    </source>
</evidence>
<keyword evidence="1" id="KW-0472">Membrane</keyword>
<keyword evidence="5" id="KW-1185">Reference proteome</keyword>
<dbReference type="EMBL" id="JBHSCW010000012">
    <property type="protein sequence ID" value="MFC4353360.1"/>
    <property type="molecule type" value="Genomic_DNA"/>
</dbReference>
<feature type="compositionally biased region" description="Polar residues" evidence="2">
    <location>
        <begin position="368"/>
        <end position="382"/>
    </location>
</feature>
<dbReference type="Proteomes" id="UP001595799">
    <property type="component" value="Unassembled WGS sequence"/>
</dbReference>
<dbReference type="Gene3D" id="3.30.1330.60">
    <property type="entry name" value="OmpA-like domain"/>
    <property type="match status" value="1"/>
</dbReference>
<gene>
    <name evidence="4" type="ORF">ACFOW6_17565</name>
</gene>
<feature type="compositionally biased region" description="Low complexity" evidence="2">
    <location>
        <begin position="279"/>
        <end position="295"/>
    </location>
</feature>
<evidence type="ECO:0000256" key="2">
    <source>
        <dbReference type="SAM" id="MobiDB-lite"/>
    </source>
</evidence>
<feature type="compositionally biased region" description="Polar residues" evidence="2">
    <location>
        <begin position="258"/>
        <end position="272"/>
    </location>
</feature>
<dbReference type="SUPFAM" id="SSF103088">
    <property type="entry name" value="OmpA-like"/>
    <property type="match status" value="1"/>
</dbReference>